<feature type="region of interest" description="Disordered" evidence="1">
    <location>
        <begin position="48"/>
        <end position="83"/>
    </location>
</feature>
<dbReference type="EMBL" id="JAFLCK010000007">
    <property type="protein sequence ID" value="MBN8660052.1"/>
    <property type="molecule type" value="Genomic_DNA"/>
</dbReference>
<name>A0A8J7P9Q6_9BACT</name>
<evidence type="ECO:0000313" key="2">
    <source>
        <dbReference type="EMBL" id="MBN8660052.1"/>
    </source>
</evidence>
<reference evidence="2" key="1">
    <citation type="submission" date="2021-02" db="EMBL/GenBank/DDBJ databases">
        <title>Genome-Resolved Metagenomics of a Microbial Community Performing Photosynthetic Biological Nutrient Removal.</title>
        <authorList>
            <person name="Mcdaniel E.A."/>
        </authorList>
    </citation>
    <scope>NUCLEOTIDE SEQUENCE</scope>
    <source>
        <strain evidence="2">UWPOB_OBS1</strain>
    </source>
</reference>
<feature type="compositionally biased region" description="Low complexity" evidence="1">
    <location>
        <begin position="69"/>
        <end position="83"/>
    </location>
</feature>
<evidence type="ECO:0000256" key="1">
    <source>
        <dbReference type="SAM" id="MobiDB-lite"/>
    </source>
</evidence>
<gene>
    <name evidence="2" type="ORF">J0M35_06785</name>
</gene>
<proteinExistence type="predicted"/>
<sequence length="253" mass="27237">MSPFEERKVEGLGKASLVLAIALFLFQGQSQTCEAAEVLKGGVLMNGAGQPTTRLSRPASVSADSKSDTAPPTAPSRFAARASSTSTIAPSSFSGERASGLVDTSLFAAAAKSDSRLSGGAFDSAANNKFDIGAERGSRELTLAWEAWHKQLCAEIYARWQEVAMIRGSATMKVTITRDRHVIAEITRPSGKQRFDRILIGVISSLEGNPGLTFPKGSQRQTVSFEAEYIADTNVQGGYSWTRNDYETVRQNY</sequence>
<organism evidence="2 3">
    <name type="scientific">Candidatus Obscuribacter phosphatis</name>
    <dbReference type="NCBI Taxonomy" id="1906157"/>
    <lineage>
        <taxon>Bacteria</taxon>
        <taxon>Bacillati</taxon>
        <taxon>Candidatus Melainabacteria</taxon>
        <taxon>Candidatus Obscuribacterales</taxon>
        <taxon>Candidatus Obscuribacteraceae</taxon>
        <taxon>Candidatus Obscuribacter</taxon>
    </lineage>
</organism>
<evidence type="ECO:0000313" key="3">
    <source>
        <dbReference type="Proteomes" id="UP000664277"/>
    </source>
</evidence>
<evidence type="ECO:0008006" key="4">
    <source>
        <dbReference type="Google" id="ProtNLM"/>
    </source>
</evidence>
<comment type="caution">
    <text evidence="2">The sequence shown here is derived from an EMBL/GenBank/DDBJ whole genome shotgun (WGS) entry which is preliminary data.</text>
</comment>
<dbReference type="Proteomes" id="UP000664277">
    <property type="component" value="Unassembled WGS sequence"/>
</dbReference>
<protein>
    <recommendedName>
        <fullName evidence="4">TonB C-terminal domain-containing protein</fullName>
    </recommendedName>
</protein>
<accession>A0A8J7P9Q6</accession>
<dbReference type="AlphaFoldDB" id="A0A8J7P9Q6"/>